<keyword evidence="8 17" id="KW-0472">Membrane</keyword>
<evidence type="ECO:0000256" key="11">
    <source>
        <dbReference type="ARBA" id="ARBA00038053"/>
    </source>
</evidence>
<dbReference type="Proteomes" id="UP000500767">
    <property type="component" value="Chromosome"/>
</dbReference>
<feature type="transmembrane region" description="Helical" evidence="17">
    <location>
        <begin position="306"/>
        <end position="330"/>
    </location>
</feature>
<name>A0A6M8HRT4_9PROT</name>
<evidence type="ECO:0000256" key="4">
    <source>
        <dbReference type="ARBA" id="ARBA00022692"/>
    </source>
</evidence>
<reference evidence="18 19" key="1">
    <citation type="journal article" date="2014" name="World J. Microbiol. Biotechnol.">
        <title>Biodiversity and physiological characteristics of Antarctic and Arctic lichens-associated bacteria.</title>
        <authorList>
            <person name="Lee Y.M."/>
            <person name="Kim E.H."/>
            <person name="Lee H.K."/>
            <person name="Hong S.G."/>
        </authorList>
    </citation>
    <scope>NUCLEOTIDE SEQUENCE [LARGE SCALE GENOMIC DNA]</scope>
    <source>
        <strain evidence="18 19">PAMC 26569</strain>
    </source>
</reference>
<evidence type="ECO:0000256" key="10">
    <source>
        <dbReference type="ARBA" id="ARBA00033270"/>
    </source>
</evidence>
<dbReference type="GO" id="GO:0009252">
    <property type="term" value="P:peptidoglycan biosynthetic process"/>
    <property type="evidence" value="ECO:0007669"/>
    <property type="project" value="UniProtKB-KW"/>
</dbReference>
<feature type="transmembrane region" description="Helical" evidence="17">
    <location>
        <begin position="342"/>
        <end position="363"/>
    </location>
</feature>
<evidence type="ECO:0000256" key="6">
    <source>
        <dbReference type="ARBA" id="ARBA00022984"/>
    </source>
</evidence>
<comment type="catalytic activity">
    <reaction evidence="15">
        <text>[GlcNAc-(1-&gt;4)-Mur2Ac(oyl-L-Ala-gamma-D-Glu-L-Lys-D-Ala-D-Ala)](n)-di-trans,octa-cis-undecaprenyl diphosphate + beta-D-GlcNAc-(1-&gt;4)-Mur2Ac(oyl-L-Ala-gamma-D-Glu-L-Lys-D-Ala-D-Ala)-di-trans,octa-cis-undecaprenyl diphosphate = [GlcNAc-(1-&gt;4)-Mur2Ac(oyl-L-Ala-gamma-D-Glu-L-Lys-D-Ala-D-Ala)](n+1)-di-trans,octa-cis-undecaprenyl diphosphate + di-trans,octa-cis-undecaprenyl diphosphate + H(+)</text>
        <dbReference type="Rhea" id="RHEA:23708"/>
        <dbReference type="Rhea" id="RHEA-COMP:9602"/>
        <dbReference type="Rhea" id="RHEA-COMP:9603"/>
        <dbReference type="ChEBI" id="CHEBI:15378"/>
        <dbReference type="ChEBI" id="CHEBI:58405"/>
        <dbReference type="ChEBI" id="CHEBI:60033"/>
        <dbReference type="ChEBI" id="CHEBI:78435"/>
        <dbReference type="EC" id="2.4.99.28"/>
    </reaction>
</comment>
<keyword evidence="7 17" id="KW-1133">Transmembrane helix</keyword>
<dbReference type="PANTHER" id="PTHR30474">
    <property type="entry name" value="CELL CYCLE PROTEIN"/>
    <property type="match status" value="1"/>
</dbReference>
<feature type="compositionally biased region" description="Basic and acidic residues" evidence="16">
    <location>
        <begin position="371"/>
        <end position="384"/>
    </location>
</feature>
<sequence length="393" mass="42147">MSQSARSDNSIIGRWWWTVDRWTLGCVGLLIGFGYVLMLAASPSVAARIGASRDMFILKQVVFLAIAGLIVVTSSMLSPKGVRRVALAGCLVALALTALTLVHGIEIKGARRWIALPMMSVQPSEFLKPCFAVVTAWLLAEGKRSRGFPGMLLAFGVFIAILMLLKSQPDIGMLSVITCVFMAQLFIGGLNLFLVGCGIGSMIAAFAAAFVMFTHVRSRVMRFLHPGQGDHYQIDTAMQAFGNGGLLGRGPGEGRVKDMLPDAHADFVFAVAGEEFGLLVCLFIIGIFCFIVIRTLLKLLAEDDPFIVLASTGLVTGFGLQAFVNMASSLHLIPTKGMTLPFISYGGSSAMSVALTIGMLLALTRRRPRGRAQELGRPASDRRSTASRRSVAA</sequence>
<dbReference type="AlphaFoldDB" id="A0A6M8HRT4"/>
<comment type="similarity">
    <text evidence="11">Belongs to the SEDS family. FtsW subfamily.</text>
</comment>
<dbReference type="PANTHER" id="PTHR30474:SF2">
    <property type="entry name" value="PEPTIDOGLYCAN GLYCOSYLTRANSFERASE FTSW-RELATED"/>
    <property type="match status" value="1"/>
</dbReference>
<evidence type="ECO:0000256" key="13">
    <source>
        <dbReference type="ARBA" id="ARBA00041418"/>
    </source>
</evidence>
<evidence type="ECO:0000256" key="8">
    <source>
        <dbReference type="ARBA" id="ARBA00023136"/>
    </source>
</evidence>
<dbReference type="GO" id="GO:0032153">
    <property type="term" value="C:cell division site"/>
    <property type="evidence" value="ECO:0007669"/>
    <property type="project" value="TreeGrafter"/>
</dbReference>
<dbReference type="GO" id="GO:0015648">
    <property type="term" value="F:lipid-linked peptidoglycan transporter activity"/>
    <property type="evidence" value="ECO:0007669"/>
    <property type="project" value="TreeGrafter"/>
</dbReference>
<keyword evidence="2" id="KW-0328">Glycosyltransferase</keyword>
<keyword evidence="4 17" id="KW-0812">Transmembrane</keyword>
<dbReference type="GO" id="GO:0008360">
    <property type="term" value="P:regulation of cell shape"/>
    <property type="evidence" value="ECO:0007669"/>
    <property type="project" value="UniProtKB-KW"/>
</dbReference>
<protein>
    <recommendedName>
        <fullName evidence="12">Probable peptidoglycan glycosyltransferase FtsW</fullName>
        <ecNumber evidence="14">2.4.99.28</ecNumber>
    </recommendedName>
    <alternativeName>
        <fullName evidence="13">Cell division protein FtsW</fullName>
    </alternativeName>
    <alternativeName>
        <fullName evidence="10">Cell wall polymerase</fullName>
    </alternativeName>
    <alternativeName>
        <fullName evidence="9">Peptidoglycan polymerase</fullName>
    </alternativeName>
</protein>
<keyword evidence="6" id="KW-0573">Peptidoglycan synthesis</keyword>
<accession>A0A6M8HRT4</accession>
<gene>
    <name evidence="18" type="ORF">HN018_14060</name>
</gene>
<keyword evidence="3" id="KW-0808">Transferase</keyword>
<feature type="transmembrane region" description="Helical" evidence="17">
    <location>
        <begin position="192"/>
        <end position="213"/>
    </location>
</feature>
<evidence type="ECO:0000256" key="9">
    <source>
        <dbReference type="ARBA" id="ARBA00032370"/>
    </source>
</evidence>
<feature type="transmembrane region" description="Helical" evidence="17">
    <location>
        <begin position="276"/>
        <end position="297"/>
    </location>
</feature>
<evidence type="ECO:0000256" key="14">
    <source>
        <dbReference type="ARBA" id="ARBA00044770"/>
    </source>
</evidence>
<evidence type="ECO:0000256" key="17">
    <source>
        <dbReference type="SAM" id="Phobius"/>
    </source>
</evidence>
<dbReference type="EC" id="2.4.99.28" evidence="14"/>
<keyword evidence="5" id="KW-0133">Cell shape</keyword>
<evidence type="ECO:0000256" key="5">
    <source>
        <dbReference type="ARBA" id="ARBA00022960"/>
    </source>
</evidence>
<evidence type="ECO:0000256" key="15">
    <source>
        <dbReference type="ARBA" id="ARBA00049902"/>
    </source>
</evidence>
<evidence type="ECO:0000313" key="19">
    <source>
        <dbReference type="Proteomes" id="UP000500767"/>
    </source>
</evidence>
<feature type="region of interest" description="Disordered" evidence="16">
    <location>
        <begin position="369"/>
        <end position="393"/>
    </location>
</feature>
<dbReference type="GO" id="GO:0005886">
    <property type="term" value="C:plasma membrane"/>
    <property type="evidence" value="ECO:0007669"/>
    <property type="project" value="TreeGrafter"/>
</dbReference>
<keyword evidence="18" id="KW-0131">Cell cycle</keyword>
<evidence type="ECO:0000256" key="2">
    <source>
        <dbReference type="ARBA" id="ARBA00022676"/>
    </source>
</evidence>
<dbReference type="GO" id="GO:0051301">
    <property type="term" value="P:cell division"/>
    <property type="evidence" value="ECO:0007669"/>
    <property type="project" value="UniProtKB-KW"/>
</dbReference>
<evidence type="ECO:0000256" key="1">
    <source>
        <dbReference type="ARBA" id="ARBA00004141"/>
    </source>
</evidence>
<keyword evidence="19" id="KW-1185">Reference proteome</keyword>
<proteinExistence type="inferred from homology"/>
<feature type="transmembrane region" description="Helical" evidence="17">
    <location>
        <begin position="22"/>
        <end position="41"/>
    </location>
</feature>
<dbReference type="GO" id="GO:0008955">
    <property type="term" value="F:peptidoglycan glycosyltransferase activity"/>
    <property type="evidence" value="ECO:0007669"/>
    <property type="project" value="UniProtKB-EC"/>
</dbReference>
<evidence type="ECO:0000256" key="3">
    <source>
        <dbReference type="ARBA" id="ARBA00022679"/>
    </source>
</evidence>
<feature type="transmembrane region" description="Helical" evidence="17">
    <location>
        <begin position="147"/>
        <end position="165"/>
    </location>
</feature>
<feature type="transmembrane region" description="Helical" evidence="17">
    <location>
        <begin position="85"/>
        <end position="105"/>
    </location>
</feature>
<dbReference type="KEGG" id="lck:HN018_14060"/>
<evidence type="ECO:0000313" key="18">
    <source>
        <dbReference type="EMBL" id="QKE91020.1"/>
    </source>
</evidence>
<dbReference type="InterPro" id="IPR001182">
    <property type="entry name" value="FtsW/RodA"/>
</dbReference>
<evidence type="ECO:0000256" key="16">
    <source>
        <dbReference type="SAM" id="MobiDB-lite"/>
    </source>
</evidence>
<evidence type="ECO:0000256" key="12">
    <source>
        <dbReference type="ARBA" id="ARBA00041185"/>
    </source>
</evidence>
<dbReference type="EMBL" id="CP053708">
    <property type="protein sequence ID" value="QKE91020.1"/>
    <property type="molecule type" value="Genomic_DNA"/>
</dbReference>
<dbReference type="Pfam" id="PF01098">
    <property type="entry name" value="FTSW_RODA_SPOVE"/>
    <property type="match status" value="1"/>
</dbReference>
<dbReference type="RefSeq" id="WP_171833455.1">
    <property type="nucleotide sequence ID" value="NZ_CP053708.1"/>
</dbReference>
<evidence type="ECO:0000256" key="7">
    <source>
        <dbReference type="ARBA" id="ARBA00022989"/>
    </source>
</evidence>
<feature type="transmembrane region" description="Helical" evidence="17">
    <location>
        <begin position="61"/>
        <end position="79"/>
    </location>
</feature>
<comment type="subcellular location">
    <subcellularLocation>
        <location evidence="1">Membrane</location>
        <topology evidence="1">Multi-pass membrane protein</topology>
    </subcellularLocation>
</comment>
<keyword evidence="18" id="KW-0132">Cell division</keyword>
<organism evidence="18 19">
    <name type="scientific">Lichenicola cladoniae</name>
    <dbReference type="NCBI Taxonomy" id="1484109"/>
    <lineage>
        <taxon>Bacteria</taxon>
        <taxon>Pseudomonadati</taxon>
        <taxon>Pseudomonadota</taxon>
        <taxon>Alphaproteobacteria</taxon>
        <taxon>Acetobacterales</taxon>
        <taxon>Acetobacteraceae</taxon>
        <taxon>Lichenicola</taxon>
    </lineage>
</organism>